<comment type="caution">
    <text evidence="1">The sequence shown here is derived from an EMBL/GenBank/DDBJ whole genome shotgun (WGS) entry which is preliminary data.</text>
</comment>
<reference evidence="1" key="1">
    <citation type="submission" date="2021-03" db="EMBL/GenBank/DDBJ databases">
        <title>Genomic Encyclopedia of Type Strains, Phase IV (KMG-IV): sequencing the most valuable type-strain genomes for metagenomic binning, comparative biology and taxonomic classification.</title>
        <authorList>
            <person name="Goeker M."/>
        </authorList>
    </citation>
    <scope>NUCLEOTIDE SEQUENCE</scope>
    <source>
        <strain evidence="1">DSM 101588</strain>
    </source>
</reference>
<sequence>MSNKVIKKIRVRCSGHLHEIGLNQKGQLIFFNHTKAEIKAEQALFELGAEPCGCLKFLYKWRKKQVKRKELKDEIEEMKSKHTARIVNNIVNQRIRIINLQNIKKYGHIKEFQKLYMERQMNLSIKLAKRTLRRQKAQIMHTNIYTHYDYLLRPVFDIEIAFAYLNNVFSVLLHHDWWKIYKNFKGGVIKNKLITSVEAHTEIRENICLVLATDFTAKNKTYGIEFKKNNNEWQIVKEELL</sequence>
<name>A0ABS4NAT1_9THEO</name>
<dbReference type="Proteomes" id="UP001166402">
    <property type="component" value="Unassembled WGS sequence"/>
</dbReference>
<organism evidence="1 2">
    <name type="scientific">Thermoanaerobacterium butyriciformans</name>
    <dbReference type="NCBI Taxonomy" id="1702242"/>
    <lineage>
        <taxon>Bacteria</taxon>
        <taxon>Bacillati</taxon>
        <taxon>Bacillota</taxon>
        <taxon>Clostridia</taxon>
        <taxon>Thermoanaerobacterales</taxon>
        <taxon>Thermoanaerobacteraceae</taxon>
        <taxon>Thermoanaerobacterium</taxon>
    </lineage>
</organism>
<proteinExistence type="predicted"/>
<dbReference type="EMBL" id="JAGGLT010000002">
    <property type="protein sequence ID" value="MBP2070772.1"/>
    <property type="molecule type" value="Genomic_DNA"/>
</dbReference>
<accession>A0ABS4NAT1</accession>
<evidence type="ECO:0000313" key="1">
    <source>
        <dbReference type="EMBL" id="MBP2070772.1"/>
    </source>
</evidence>
<evidence type="ECO:0000313" key="2">
    <source>
        <dbReference type="Proteomes" id="UP001166402"/>
    </source>
</evidence>
<keyword evidence="2" id="KW-1185">Reference proteome</keyword>
<protein>
    <submittedName>
        <fullName evidence="1">Uncharacterized protein</fullName>
    </submittedName>
</protein>
<gene>
    <name evidence="1" type="ORF">J2Z80_000270</name>
</gene>
<dbReference type="RefSeq" id="WP_209452747.1">
    <property type="nucleotide sequence ID" value="NZ_JAGGLT010000002.1"/>
</dbReference>